<dbReference type="OrthoDB" id="1470350at2759"/>
<dbReference type="PROSITE" id="PS00086">
    <property type="entry name" value="CYTOCHROME_P450"/>
    <property type="match status" value="1"/>
</dbReference>
<dbReference type="GO" id="GO:0020037">
    <property type="term" value="F:heme binding"/>
    <property type="evidence" value="ECO:0007669"/>
    <property type="project" value="InterPro"/>
</dbReference>
<dbReference type="InterPro" id="IPR036396">
    <property type="entry name" value="Cyt_P450_sf"/>
</dbReference>
<evidence type="ECO:0000256" key="1">
    <source>
        <dbReference type="ARBA" id="ARBA00010617"/>
    </source>
</evidence>
<comment type="cofactor">
    <cofactor evidence="5">
        <name>heme</name>
        <dbReference type="ChEBI" id="CHEBI:30413"/>
    </cofactor>
</comment>
<feature type="binding site" description="axial binding residue" evidence="5">
    <location>
        <position position="460"/>
    </location>
    <ligand>
        <name>heme</name>
        <dbReference type="ChEBI" id="CHEBI:30413"/>
    </ligand>
    <ligandPart>
        <name>Fe</name>
        <dbReference type="ChEBI" id="CHEBI:18248"/>
    </ligandPart>
</feature>
<keyword evidence="5 6" id="KW-0349">Heme</keyword>
<dbReference type="GO" id="GO:0004497">
    <property type="term" value="F:monooxygenase activity"/>
    <property type="evidence" value="ECO:0007669"/>
    <property type="project" value="UniProtKB-KW"/>
</dbReference>
<keyword evidence="3 6" id="KW-0560">Oxidoreductase</keyword>
<evidence type="ECO:0000313" key="8">
    <source>
        <dbReference type="Proteomes" id="UP000646827"/>
    </source>
</evidence>
<dbReference type="InterPro" id="IPR002401">
    <property type="entry name" value="Cyt_P450_E_grp-I"/>
</dbReference>
<dbReference type="Gene3D" id="1.10.630.10">
    <property type="entry name" value="Cytochrome P450"/>
    <property type="match status" value="1"/>
</dbReference>
<keyword evidence="2 5" id="KW-0479">Metal-binding</keyword>
<evidence type="ECO:0000256" key="4">
    <source>
        <dbReference type="ARBA" id="ARBA00023004"/>
    </source>
</evidence>
<evidence type="ECO:0000256" key="3">
    <source>
        <dbReference type="ARBA" id="ARBA00023002"/>
    </source>
</evidence>
<dbReference type="PANTHER" id="PTHR24296">
    <property type="entry name" value="CYTOCHROME P450"/>
    <property type="match status" value="1"/>
</dbReference>
<reference evidence="7 8" key="1">
    <citation type="submission" date="2020-12" db="EMBL/GenBank/DDBJ databases">
        <title>Metabolic potential, ecology and presence of endohyphal bacteria is reflected in genomic diversity of Mucoromycotina.</title>
        <authorList>
            <person name="Muszewska A."/>
            <person name="Okrasinska A."/>
            <person name="Steczkiewicz K."/>
            <person name="Drgas O."/>
            <person name="Orlowska M."/>
            <person name="Perlinska-Lenart U."/>
            <person name="Aleksandrzak-Piekarczyk T."/>
            <person name="Szatraj K."/>
            <person name="Zielenkiewicz U."/>
            <person name="Pilsyk S."/>
            <person name="Malc E."/>
            <person name="Mieczkowski P."/>
            <person name="Kruszewska J.S."/>
            <person name="Biernat P."/>
            <person name="Pawlowska J."/>
        </authorList>
    </citation>
    <scope>NUCLEOTIDE SEQUENCE [LARGE SCALE GENOMIC DNA]</scope>
    <source>
        <strain evidence="7 8">CBS 142.35</strain>
    </source>
</reference>
<dbReference type="SUPFAM" id="SSF48264">
    <property type="entry name" value="Cytochrome P450"/>
    <property type="match status" value="1"/>
</dbReference>
<gene>
    <name evidence="7" type="ORF">INT45_004290</name>
</gene>
<dbReference type="InterPro" id="IPR001128">
    <property type="entry name" value="Cyt_P450"/>
</dbReference>
<accession>A0A8H7SD35</accession>
<evidence type="ECO:0000313" key="7">
    <source>
        <dbReference type="EMBL" id="KAG2227335.1"/>
    </source>
</evidence>
<dbReference type="InterPro" id="IPR017972">
    <property type="entry name" value="Cyt_P450_CS"/>
</dbReference>
<comment type="similarity">
    <text evidence="1 6">Belongs to the cytochrome P450 family.</text>
</comment>
<dbReference type="Pfam" id="PF00067">
    <property type="entry name" value="p450"/>
    <property type="match status" value="1"/>
</dbReference>
<evidence type="ECO:0000256" key="6">
    <source>
        <dbReference type="RuleBase" id="RU000461"/>
    </source>
</evidence>
<keyword evidence="4 5" id="KW-0408">Iron</keyword>
<evidence type="ECO:0000256" key="5">
    <source>
        <dbReference type="PIRSR" id="PIRSR602401-1"/>
    </source>
</evidence>
<dbReference type="GO" id="GO:0006629">
    <property type="term" value="P:lipid metabolic process"/>
    <property type="evidence" value="ECO:0007669"/>
    <property type="project" value="UniProtKB-ARBA"/>
</dbReference>
<dbReference type="GO" id="GO:0005506">
    <property type="term" value="F:iron ion binding"/>
    <property type="evidence" value="ECO:0007669"/>
    <property type="project" value="InterPro"/>
</dbReference>
<organism evidence="7 8">
    <name type="scientific">Circinella minor</name>
    <dbReference type="NCBI Taxonomy" id="1195481"/>
    <lineage>
        <taxon>Eukaryota</taxon>
        <taxon>Fungi</taxon>
        <taxon>Fungi incertae sedis</taxon>
        <taxon>Mucoromycota</taxon>
        <taxon>Mucoromycotina</taxon>
        <taxon>Mucoromycetes</taxon>
        <taxon>Mucorales</taxon>
        <taxon>Lichtheimiaceae</taxon>
        <taxon>Circinella</taxon>
    </lineage>
</organism>
<dbReference type="CDD" id="cd11064">
    <property type="entry name" value="CYP86A"/>
    <property type="match status" value="1"/>
</dbReference>
<name>A0A8H7SD35_9FUNG</name>
<dbReference type="AlphaFoldDB" id="A0A8H7SD35"/>
<evidence type="ECO:0000256" key="2">
    <source>
        <dbReference type="ARBA" id="ARBA00022723"/>
    </source>
</evidence>
<protein>
    <recommendedName>
        <fullName evidence="9">Cytochrome P450</fullName>
    </recommendedName>
</protein>
<comment type="caution">
    <text evidence="7">The sequence shown here is derived from an EMBL/GenBank/DDBJ whole genome shotgun (WGS) entry which is preliminary data.</text>
</comment>
<dbReference type="EMBL" id="JAEPRB010000008">
    <property type="protein sequence ID" value="KAG2227335.1"/>
    <property type="molecule type" value="Genomic_DNA"/>
</dbReference>
<evidence type="ECO:0008006" key="9">
    <source>
        <dbReference type="Google" id="ProtNLM"/>
    </source>
</evidence>
<dbReference type="Proteomes" id="UP000646827">
    <property type="component" value="Unassembled WGS sequence"/>
</dbReference>
<sequence>METALSIVNQAPQYWGQGMLAGLAALGLIYRDRAAFDEKRPDIAQEPGWPVLGNIPEILKWVPYFHEFGHEVFTRMDQLTAKMSVCVVPAYIVTINPKNVEHVLKNNFENYIKGPEFHAALGDLFGDGIFNANGEEWRYQRKTASLVFNVKNFQNHFTSVFVDEMKYMSKNILDVAADECQVLDFHDLMYKFTLDSFVLLGFGVHLNAMGTKGKVPFAEAFDDAQKDTFMRFVNPAHVVSETVMKLFYPNSRSMTENLKVVDDFARDVTEKRRKELASGQEFRDLLSRFMTAKNKDGQPLSNDELRDIVLNFIIAGRDTTAQALSWCFFMLCTHPRIERLLYKEISENITDELLDDPVALFEVIKTMKYAHAVFYETLRLYPSVPLNMKYALNDDIWPDGTHIQKGDYILWSPFAQGRAQKVWGENAREFVPERWIGQDGELRRESQGQWPAFHAGPRVCLGQHLATLEALVAISFLVKRYKFSLTPHQNVTYQVSLTLPMKYGMKVAVEKRS</sequence>
<keyword evidence="8" id="KW-1185">Reference proteome</keyword>
<dbReference type="PRINTS" id="PR00385">
    <property type="entry name" value="P450"/>
</dbReference>
<proteinExistence type="inferred from homology"/>
<dbReference type="GO" id="GO:0016705">
    <property type="term" value="F:oxidoreductase activity, acting on paired donors, with incorporation or reduction of molecular oxygen"/>
    <property type="evidence" value="ECO:0007669"/>
    <property type="project" value="InterPro"/>
</dbReference>
<keyword evidence="6" id="KW-0503">Monooxygenase</keyword>
<dbReference type="PRINTS" id="PR00463">
    <property type="entry name" value="EP450I"/>
</dbReference>